<proteinExistence type="predicted"/>
<reference evidence="1 2" key="1">
    <citation type="journal article" date="2019" name="Commun. Biol.">
        <title>The bagworm genome reveals a unique fibroin gene that provides high tensile strength.</title>
        <authorList>
            <person name="Kono N."/>
            <person name="Nakamura H."/>
            <person name="Ohtoshi R."/>
            <person name="Tomita M."/>
            <person name="Numata K."/>
            <person name="Arakawa K."/>
        </authorList>
    </citation>
    <scope>NUCLEOTIDE SEQUENCE [LARGE SCALE GENOMIC DNA]</scope>
</reference>
<gene>
    <name evidence="1" type="ORF">EVAR_46354_1</name>
</gene>
<evidence type="ECO:0000313" key="2">
    <source>
        <dbReference type="Proteomes" id="UP000299102"/>
    </source>
</evidence>
<name>A0A4C1WUF3_EUMVA</name>
<sequence>MQYCTQVPARTRTIDECPFETSKTAYIIIIIRGHRKGSSDYAKDILHSPERRRVRCGPVRVRCEAVRSASAHVIRLDKDICVRSLSTRAQGRRCRRWAASVRSVL</sequence>
<comment type="caution">
    <text evidence="1">The sequence shown here is derived from an EMBL/GenBank/DDBJ whole genome shotgun (WGS) entry which is preliminary data.</text>
</comment>
<evidence type="ECO:0000313" key="1">
    <source>
        <dbReference type="EMBL" id="GBP55058.1"/>
    </source>
</evidence>
<dbReference type="Proteomes" id="UP000299102">
    <property type="component" value="Unassembled WGS sequence"/>
</dbReference>
<dbReference type="AlphaFoldDB" id="A0A4C1WUF3"/>
<protein>
    <submittedName>
        <fullName evidence="1">Uncharacterized protein</fullName>
    </submittedName>
</protein>
<organism evidence="1 2">
    <name type="scientific">Eumeta variegata</name>
    <name type="common">Bagworm moth</name>
    <name type="synonym">Eumeta japonica</name>
    <dbReference type="NCBI Taxonomy" id="151549"/>
    <lineage>
        <taxon>Eukaryota</taxon>
        <taxon>Metazoa</taxon>
        <taxon>Ecdysozoa</taxon>
        <taxon>Arthropoda</taxon>
        <taxon>Hexapoda</taxon>
        <taxon>Insecta</taxon>
        <taxon>Pterygota</taxon>
        <taxon>Neoptera</taxon>
        <taxon>Endopterygota</taxon>
        <taxon>Lepidoptera</taxon>
        <taxon>Glossata</taxon>
        <taxon>Ditrysia</taxon>
        <taxon>Tineoidea</taxon>
        <taxon>Psychidae</taxon>
        <taxon>Oiketicinae</taxon>
        <taxon>Eumeta</taxon>
    </lineage>
</organism>
<dbReference type="EMBL" id="BGZK01000660">
    <property type="protein sequence ID" value="GBP55058.1"/>
    <property type="molecule type" value="Genomic_DNA"/>
</dbReference>
<accession>A0A4C1WUF3</accession>
<keyword evidence="2" id="KW-1185">Reference proteome</keyword>